<dbReference type="Gene3D" id="3.30.70.960">
    <property type="entry name" value="SEA domain"/>
    <property type="match status" value="1"/>
</dbReference>
<proteinExistence type="predicted"/>
<dbReference type="OrthoDB" id="5859067at2759"/>
<evidence type="ECO:0000313" key="3">
    <source>
        <dbReference type="Proteomes" id="UP000276991"/>
    </source>
</evidence>
<sequence length="112" mass="12986">VESWSLPLWVIRQNTEELNYNDDLANPQSNRYRELVAAFEKGIAESYANTPLKNGFVVAEVNEITRPSDFIKQWDKGILYNFTVSFVRGSVASLFSIFPDLLNYITQWNNFE</sequence>
<dbReference type="AlphaFoldDB" id="A0A498STC5"/>
<evidence type="ECO:0000259" key="1">
    <source>
        <dbReference type="PROSITE" id="PS50024"/>
    </source>
</evidence>
<feature type="domain" description="SEA" evidence="1">
    <location>
        <begin position="1"/>
        <end position="112"/>
    </location>
</feature>
<dbReference type="PROSITE" id="PS50024">
    <property type="entry name" value="SEA"/>
    <property type="match status" value="1"/>
</dbReference>
<accession>A0A498STC5</accession>
<dbReference type="InterPro" id="IPR000082">
    <property type="entry name" value="SEA_dom"/>
</dbReference>
<dbReference type="InterPro" id="IPR036364">
    <property type="entry name" value="SEA_dom_sf"/>
</dbReference>
<feature type="non-terminal residue" evidence="2">
    <location>
        <position position="1"/>
    </location>
</feature>
<feature type="non-terminal residue" evidence="2">
    <location>
        <position position="112"/>
    </location>
</feature>
<dbReference type="EMBL" id="UPTC01006450">
    <property type="protein sequence ID" value="VBB35554.1"/>
    <property type="molecule type" value="Genomic_DNA"/>
</dbReference>
<dbReference type="STRING" id="6277.A0A498STC5"/>
<dbReference type="SMART" id="SM00200">
    <property type="entry name" value="SEA"/>
    <property type="match status" value="1"/>
</dbReference>
<dbReference type="Proteomes" id="UP000276991">
    <property type="component" value="Unassembled WGS sequence"/>
</dbReference>
<dbReference type="Pfam" id="PF01390">
    <property type="entry name" value="SEA"/>
    <property type="match status" value="1"/>
</dbReference>
<dbReference type="SUPFAM" id="SSF82671">
    <property type="entry name" value="SEA domain"/>
    <property type="match status" value="1"/>
</dbReference>
<organism evidence="2 3">
    <name type="scientific">Acanthocheilonema viteae</name>
    <name type="common">Filarial nematode worm</name>
    <name type="synonym">Dipetalonema viteae</name>
    <dbReference type="NCBI Taxonomy" id="6277"/>
    <lineage>
        <taxon>Eukaryota</taxon>
        <taxon>Metazoa</taxon>
        <taxon>Ecdysozoa</taxon>
        <taxon>Nematoda</taxon>
        <taxon>Chromadorea</taxon>
        <taxon>Rhabditida</taxon>
        <taxon>Spirurina</taxon>
        <taxon>Spiruromorpha</taxon>
        <taxon>Filarioidea</taxon>
        <taxon>Onchocercidae</taxon>
        <taxon>Acanthocheilonema</taxon>
    </lineage>
</organism>
<gene>
    <name evidence="2" type="ORF">NAV_LOCUS10345</name>
</gene>
<name>A0A498STC5_ACAVI</name>
<protein>
    <recommendedName>
        <fullName evidence="1">SEA domain-containing protein</fullName>
    </recommendedName>
</protein>
<evidence type="ECO:0000313" key="2">
    <source>
        <dbReference type="EMBL" id="VBB35554.1"/>
    </source>
</evidence>
<reference evidence="2 3" key="1">
    <citation type="submission" date="2018-08" db="EMBL/GenBank/DDBJ databases">
        <authorList>
            <person name="Laetsch R D."/>
            <person name="Stevens L."/>
            <person name="Kumar S."/>
            <person name="Blaxter L. M."/>
        </authorList>
    </citation>
    <scope>NUCLEOTIDE SEQUENCE [LARGE SCALE GENOMIC DNA]</scope>
</reference>
<keyword evidence="3" id="KW-1185">Reference proteome</keyword>